<dbReference type="AlphaFoldDB" id="A0A562SNS7"/>
<dbReference type="FunFam" id="3.20.20.140:FF:000019">
    <property type="entry name" value="Cytosine deaminase"/>
    <property type="match status" value="1"/>
</dbReference>
<comment type="caution">
    <text evidence="4">The sequence shown here is derived from an EMBL/GenBank/DDBJ whole genome shotgun (WGS) entry which is preliminary data.</text>
</comment>
<sequence>MKTLFDQPIPAESYVLKNAHVPTCLLVEQLSVNREDCLAHVDLFVTDGKLERILPAGVSGGFENYIDLDGGMVIPAPIDMHTHLDKGHIWHRQPNPDGTFSGALQATGDDRSAHWTEEDVRTRMEFALRCAYVHGTCAIRTHLDSIPPQDEISWPLFEQIKSEWADRIDLQAVCLFGIDRLDADDHFLQDISARVASHDGVLGAVTYMVPRLEEHLDAVFHAALDHGLSLDFHVDETLDPSACSLRYIAEAALRNKYDGKIVCGHCCSLSQHDSGAVDQTLDLVARSDIGIVSLPMCNMYLQDRHASRTPRQRGVTLLHEMKAHGIPVAVASDNTRDPFYAYGDLDLIEVYAYATRTLHFDHPVSDWVSTITAAPAKMIEFDGGNFTPGRAADLVLFRARNWNEFLSRPHGPREVVRDGQAIDRTLPDYRELDT</sequence>
<dbReference type="GO" id="GO:0035888">
    <property type="term" value="F:isoguanine deaminase activity"/>
    <property type="evidence" value="ECO:0007669"/>
    <property type="project" value="TreeGrafter"/>
</dbReference>
<keyword evidence="5" id="KW-1185">Reference proteome</keyword>
<dbReference type="SUPFAM" id="SSF51338">
    <property type="entry name" value="Composite domain of metallo-dependent hydrolases"/>
    <property type="match status" value="1"/>
</dbReference>
<accession>A0A562SNS7</accession>
<evidence type="ECO:0000313" key="4">
    <source>
        <dbReference type="EMBL" id="TWI82350.1"/>
    </source>
</evidence>
<dbReference type="PANTHER" id="PTHR32027:SF0">
    <property type="entry name" value="CYTOSINE DEAMINASE"/>
    <property type="match status" value="1"/>
</dbReference>
<dbReference type="Gene3D" id="2.30.40.10">
    <property type="entry name" value="Urease, subunit C, domain 1"/>
    <property type="match status" value="1"/>
</dbReference>
<feature type="domain" description="Amidohydrolase 3" evidence="3">
    <location>
        <begin position="213"/>
        <end position="420"/>
    </location>
</feature>
<dbReference type="NCBIfam" id="NF005759">
    <property type="entry name" value="PRK07583.1"/>
    <property type="match status" value="1"/>
</dbReference>
<evidence type="ECO:0000259" key="3">
    <source>
        <dbReference type="Pfam" id="PF07969"/>
    </source>
</evidence>
<dbReference type="CDD" id="cd01293">
    <property type="entry name" value="Bact_CD"/>
    <property type="match status" value="1"/>
</dbReference>
<evidence type="ECO:0000313" key="5">
    <source>
        <dbReference type="Proteomes" id="UP000320593"/>
    </source>
</evidence>
<gene>
    <name evidence="4" type="ORF">JM93_03700</name>
</gene>
<dbReference type="EMBL" id="VLLF01000009">
    <property type="protein sequence ID" value="TWI82350.1"/>
    <property type="molecule type" value="Genomic_DNA"/>
</dbReference>
<dbReference type="InterPro" id="IPR013108">
    <property type="entry name" value="Amidohydro_3"/>
</dbReference>
<dbReference type="SUPFAM" id="SSF51556">
    <property type="entry name" value="Metallo-dependent hydrolases"/>
    <property type="match status" value="1"/>
</dbReference>
<dbReference type="InterPro" id="IPR032466">
    <property type="entry name" value="Metal_Hydrolase"/>
</dbReference>
<dbReference type="Pfam" id="PF07969">
    <property type="entry name" value="Amidohydro_3"/>
    <property type="match status" value="1"/>
</dbReference>
<keyword evidence="1" id="KW-0479">Metal-binding</keyword>
<dbReference type="GO" id="GO:0006209">
    <property type="term" value="P:cytosine catabolic process"/>
    <property type="evidence" value="ECO:0007669"/>
    <property type="project" value="TreeGrafter"/>
</dbReference>
<dbReference type="GO" id="GO:0046872">
    <property type="term" value="F:metal ion binding"/>
    <property type="evidence" value="ECO:0007669"/>
    <property type="project" value="UniProtKB-KW"/>
</dbReference>
<evidence type="ECO:0000256" key="2">
    <source>
        <dbReference type="ARBA" id="ARBA00022801"/>
    </source>
</evidence>
<reference evidence="4 5" key="1">
    <citation type="submission" date="2019-07" db="EMBL/GenBank/DDBJ databases">
        <title>Genomic Encyclopedia of Archaeal and Bacterial Type Strains, Phase II (KMG-II): from individual species to whole genera.</title>
        <authorList>
            <person name="Goeker M."/>
        </authorList>
    </citation>
    <scope>NUCLEOTIDE SEQUENCE [LARGE SCALE GENOMIC DNA]</scope>
    <source>
        <strain evidence="4 5">ATCC BAA-252</strain>
    </source>
</reference>
<dbReference type="Proteomes" id="UP000320593">
    <property type="component" value="Unassembled WGS sequence"/>
</dbReference>
<keyword evidence="2" id="KW-0378">Hydrolase</keyword>
<dbReference type="GO" id="GO:0004131">
    <property type="term" value="F:cytosine deaminase activity"/>
    <property type="evidence" value="ECO:0007669"/>
    <property type="project" value="TreeGrafter"/>
</dbReference>
<dbReference type="InterPro" id="IPR052349">
    <property type="entry name" value="Metallo-hydrolase_Enzymes"/>
</dbReference>
<dbReference type="PANTHER" id="PTHR32027">
    <property type="entry name" value="CYTOSINE DEAMINASE"/>
    <property type="match status" value="1"/>
</dbReference>
<organism evidence="4 5">
    <name type="scientific">Roseibium hamelinense</name>
    <dbReference type="NCBI Taxonomy" id="150831"/>
    <lineage>
        <taxon>Bacteria</taxon>
        <taxon>Pseudomonadati</taxon>
        <taxon>Pseudomonadota</taxon>
        <taxon>Alphaproteobacteria</taxon>
        <taxon>Hyphomicrobiales</taxon>
        <taxon>Stappiaceae</taxon>
        <taxon>Roseibium</taxon>
    </lineage>
</organism>
<dbReference type="InterPro" id="IPR011059">
    <property type="entry name" value="Metal-dep_hydrolase_composite"/>
</dbReference>
<proteinExistence type="predicted"/>
<dbReference type="Gene3D" id="3.20.20.140">
    <property type="entry name" value="Metal-dependent hydrolases"/>
    <property type="match status" value="1"/>
</dbReference>
<protein>
    <submittedName>
        <fullName evidence="4">Cytosine deaminase</fullName>
    </submittedName>
</protein>
<dbReference type="RefSeq" id="WP_145346233.1">
    <property type="nucleotide sequence ID" value="NZ_SMLY01000084.1"/>
</dbReference>
<evidence type="ECO:0000256" key="1">
    <source>
        <dbReference type="ARBA" id="ARBA00022723"/>
    </source>
</evidence>
<dbReference type="OrthoDB" id="9815027at2"/>
<name>A0A562SNS7_9HYPH</name>